<accession>A0A0L7KN88</accession>
<feature type="coiled-coil region" evidence="1">
    <location>
        <begin position="140"/>
        <end position="171"/>
    </location>
</feature>
<organism evidence="3 4">
    <name type="scientific">Operophtera brumata</name>
    <name type="common">Winter moth</name>
    <name type="synonym">Phalaena brumata</name>
    <dbReference type="NCBI Taxonomy" id="104452"/>
    <lineage>
        <taxon>Eukaryota</taxon>
        <taxon>Metazoa</taxon>
        <taxon>Ecdysozoa</taxon>
        <taxon>Arthropoda</taxon>
        <taxon>Hexapoda</taxon>
        <taxon>Insecta</taxon>
        <taxon>Pterygota</taxon>
        <taxon>Neoptera</taxon>
        <taxon>Endopterygota</taxon>
        <taxon>Lepidoptera</taxon>
        <taxon>Glossata</taxon>
        <taxon>Ditrysia</taxon>
        <taxon>Geometroidea</taxon>
        <taxon>Geometridae</taxon>
        <taxon>Larentiinae</taxon>
        <taxon>Operophtera</taxon>
    </lineage>
</organism>
<proteinExistence type="predicted"/>
<dbReference type="AlphaFoldDB" id="A0A0L7KN88"/>
<evidence type="ECO:0000313" key="3">
    <source>
        <dbReference type="EMBL" id="KOB64748.1"/>
    </source>
</evidence>
<evidence type="ECO:0000256" key="1">
    <source>
        <dbReference type="SAM" id="Coils"/>
    </source>
</evidence>
<dbReference type="Proteomes" id="UP000037510">
    <property type="component" value="Unassembled WGS sequence"/>
</dbReference>
<feature type="region of interest" description="Disordered" evidence="2">
    <location>
        <begin position="171"/>
        <end position="205"/>
    </location>
</feature>
<feature type="region of interest" description="Disordered" evidence="2">
    <location>
        <begin position="1"/>
        <end position="28"/>
    </location>
</feature>
<dbReference type="STRING" id="104452.A0A0L7KN88"/>
<dbReference type="EMBL" id="JTDY01008090">
    <property type="protein sequence ID" value="KOB64748.1"/>
    <property type="molecule type" value="Genomic_DNA"/>
</dbReference>
<comment type="caution">
    <text evidence="3">The sequence shown here is derived from an EMBL/GenBank/DDBJ whole genome shotgun (WGS) entry which is preliminary data.</text>
</comment>
<reference evidence="3 4" key="1">
    <citation type="journal article" date="2015" name="Genome Biol. Evol.">
        <title>The genome of winter moth (Operophtera brumata) provides a genomic perspective on sexual dimorphism and phenology.</title>
        <authorList>
            <person name="Derks M.F."/>
            <person name="Smit S."/>
            <person name="Salis L."/>
            <person name="Schijlen E."/>
            <person name="Bossers A."/>
            <person name="Mateman C."/>
            <person name="Pijl A.S."/>
            <person name="de Ridder D."/>
            <person name="Groenen M.A."/>
            <person name="Visser M.E."/>
            <person name="Megens H.J."/>
        </authorList>
    </citation>
    <scope>NUCLEOTIDE SEQUENCE [LARGE SCALE GENOMIC DNA]</scope>
    <source>
        <strain evidence="3">WM2013NL</strain>
        <tissue evidence="3">Head and thorax</tissue>
    </source>
</reference>
<name>A0A0L7KN88_OPEBR</name>
<evidence type="ECO:0000256" key="2">
    <source>
        <dbReference type="SAM" id="MobiDB-lite"/>
    </source>
</evidence>
<protein>
    <submittedName>
        <fullName evidence="3">Uncharacterized protein</fullName>
    </submittedName>
</protein>
<feature type="non-terminal residue" evidence="3">
    <location>
        <position position="312"/>
    </location>
</feature>
<keyword evidence="1" id="KW-0175">Coiled coil</keyword>
<feature type="coiled-coil region" evidence="1">
    <location>
        <begin position="213"/>
        <end position="244"/>
    </location>
</feature>
<evidence type="ECO:0000313" key="4">
    <source>
        <dbReference type="Proteomes" id="UP000037510"/>
    </source>
</evidence>
<gene>
    <name evidence="3" type="ORF">OBRU01_16248</name>
</gene>
<keyword evidence="4" id="KW-1185">Reference proteome</keyword>
<sequence>RKSGQFSDVGEDRSRSQHDLSKQQRSASLIRHHITGKYETEIKQQTLEAGGVVNLDTLEAKMASIEVSLGGSRRRSAGARDGTRELDALRTALSDKDSLIQSLKKQLSASLSAARLVQGTSPPPSRTESQECATLSADERRALEERAQAVKADLEASKSNILELRKRLEKTHQHRYSDTAGRAPVQAGARGGTSPPPSRTESQECTTLSADERRALEERAQAVKADLEASKSNILELRKRLEKTHVTDNIDTRIQQAELQYKLGREDMVRDCGGSGILLPAEVREGTWAAAPRAGCMAVEWSNEPALRVGDR</sequence>
<feature type="non-terminal residue" evidence="3">
    <location>
        <position position="1"/>
    </location>
</feature>
<feature type="compositionally biased region" description="Basic and acidic residues" evidence="2">
    <location>
        <begin position="10"/>
        <end position="22"/>
    </location>
</feature>